<dbReference type="EC" id="3.6.1.9" evidence="4"/>
<keyword evidence="3 4" id="KW-0546">Nucleotide metabolism</keyword>
<accession>A0A2Z2NXF5</accession>
<keyword evidence="6" id="KW-1185">Reference proteome</keyword>
<protein>
    <recommendedName>
        <fullName evidence="4">dTTP/UTP pyrophosphatase</fullName>
        <shortName evidence="4">dTTPase/UTPase</shortName>
        <ecNumber evidence="4">3.6.1.9</ecNumber>
    </recommendedName>
    <alternativeName>
        <fullName evidence="4">Nucleoside triphosphate pyrophosphatase</fullName>
    </alternativeName>
    <alternativeName>
        <fullName evidence="4">Nucleotide pyrophosphatase</fullName>
        <shortName evidence="4">Nucleotide PPase</shortName>
    </alternativeName>
</protein>
<proteinExistence type="inferred from homology"/>
<dbReference type="NCBIfam" id="TIGR00172">
    <property type="entry name" value="maf"/>
    <property type="match status" value="1"/>
</dbReference>
<dbReference type="Pfam" id="PF02545">
    <property type="entry name" value="Maf"/>
    <property type="match status" value="1"/>
</dbReference>
<comment type="catalytic activity">
    <reaction evidence="4">
        <text>dTTP + H2O = dTMP + diphosphate + H(+)</text>
        <dbReference type="Rhea" id="RHEA:28534"/>
        <dbReference type="ChEBI" id="CHEBI:15377"/>
        <dbReference type="ChEBI" id="CHEBI:15378"/>
        <dbReference type="ChEBI" id="CHEBI:33019"/>
        <dbReference type="ChEBI" id="CHEBI:37568"/>
        <dbReference type="ChEBI" id="CHEBI:63528"/>
        <dbReference type="EC" id="3.6.1.9"/>
    </reaction>
</comment>
<feature type="site" description="Important for substrate specificity" evidence="4">
    <location>
        <position position="174"/>
    </location>
</feature>
<dbReference type="RefSeq" id="WP_088920939.1">
    <property type="nucleotide sequence ID" value="NZ_CP018632.1"/>
</dbReference>
<dbReference type="OrthoDB" id="9807767at2"/>
<evidence type="ECO:0000256" key="4">
    <source>
        <dbReference type="HAMAP-Rule" id="MF_00528"/>
    </source>
</evidence>
<evidence type="ECO:0000256" key="2">
    <source>
        <dbReference type="ARBA" id="ARBA00022801"/>
    </source>
</evidence>
<dbReference type="Proteomes" id="UP000250079">
    <property type="component" value="Chromosome"/>
</dbReference>
<evidence type="ECO:0000256" key="1">
    <source>
        <dbReference type="ARBA" id="ARBA00001968"/>
    </source>
</evidence>
<feature type="site" description="Important for substrate specificity" evidence="4">
    <location>
        <position position="17"/>
    </location>
</feature>
<gene>
    <name evidence="5" type="primary">yhdE</name>
    <name evidence="5" type="ORF">IMCC3135_30385</name>
</gene>
<dbReference type="InterPro" id="IPR003697">
    <property type="entry name" value="Maf-like"/>
</dbReference>
<sequence>MIAFHDTQFILASASPRRQQLLRQLGFDPVCMPVDIDEQAFEGETPAALVTRLACQKAERCLQLGFQKDKPASGNGVVVLGADTVIDLDGEILGKPQCKSDGLSMLQRLADREHSVLTGVCVLRADFKSVGSAPEKNQICIATQLRFGPVSKAQANAYWQSGEPVDKAGGYAIQGLGAQFVAYLSGSYSNVVGLPLYETNHLLTQAGLSANYPA</sequence>
<dbReference type="InterPro" id="IPR029001">
    <property type="entry name" value="ITPase-like_fam"/>
</dbReference>
<feature type="site" description="Important for substrate specificity" evidence="4">
    <location>
        <position position="84"/>
    </location>
</feature>
<evidence type="ECO:0000313" key="6">
    <source>
        <dbReference type="Proteomes" id="UP000250079"/>
    </source>
</evidence>
<dbReference type="PANTHER" id="PTHR43213">
    <property type="entry name" value="BIFUNCTIONAL DTTP/UTP PYROPHOSPHATASE/METHYLTRANSFERASE PROTEIN-RELATED"/>
    <property type="match status" value="1"/>
</dbReference>
<dbReference type="GO" id="GO:0009117">
    <property type="term" value="P:nucleotide metabolic process"/>
    <property type="evidence" value="ECO:0007669"/>
    <property type="project" value="UniProtKB-KW"/>
</dbReference>
<feature type="active site" description="Proton acceptor" evidence="4">
    <location>
        <position position="83"/>
    </location>
</feature>
<dbReference type="KEGG" id="gai:IMCC3135_30385"/>
<comment type="catalytic activity">
    <reaction evidence="4">
        <text>UTP + H2O = UMP + diphosphate + H(+)</text>
        <dbReference type="Rhea" id="RHEA:29395"/>
        <dbReference type="ChEBI" id="CHEBI:15377"/>
        <dbReference type="ChEBI" id="CHEBI:15378"/>
        <dbReference type="ChEBI" id="CHEBI:33019"/>
        <dbReference type="ChEBI" id="CHEBI:46398"/>
        <dbReference type="ChEBI" id="CHEBI:57865"/>
        <dbReference type="EC" id="3.6.1.9"/>
    </reaction>
</comment>
<dbReference type="HAMAP" id="MF_00528">
    <property type="entry name" value="Maf"/>
    <property type="match status" value="1"/>
</dbReference>
<dbReference type="AlphaFoldDB" id="A0A2Z2NXF5"/>
<name>A0A2Z2NXF5_9GAMM</name>
<dbReference type="PANTHER" id="PTHR43213:SF5">
    <property type="entry name" value="BIFUNCTIONAL DTTP_UTP PYROPHOSPHATASE_METHYLTRANSFERASE PROTEIN-RELATED"/>
    <property type="match status" value="1"/>
</dbReference>
<organism evidence="5 6">
    <name type="scientific">Granulosicoccus antarcticus IMCC3135</name>
    <dbReference type="NCBI Taxonomy" id="1192854"/>
    <lineage>
        <taxon>Bacteria</taxon>
        <taxon>Pseudomonadati</taxon>
        <taxon>Pseudomonadota</taxon>
        <taxon>Gammaproteobacteria</taxon>
        <taxon>Chromatiales</taxon>
        <taxon>Granulosicoccaceae</taxon>
        <taxon>Granulosicoccus</taxon>
    </lineage>
</organism>
<comment type="function">
    <text evidence="4">Nucleoside triphosphate pyrophosphatase that hydrolyzes dTTP and UTP. May have a dual role in cell division arrest and in preventing the incorporation of modified nucleotides into cellular nucleic acids.</text>
</comment>
<comment type="cofactor">
    <cofactor evidence="1 4">
        <name>a divalent metal cation</name>
        <dbReference type="ChEBI" id="CHEBI:60240"/>
    </cofactor>
</comment>
<comment type="caution">
    <text evidence="4">Lacks conserved residue(s) required for the propagation of feature annotation.</text>
</comment>
<comment type="similarity">
    <text evidence="4">Belongs to the Maf family. YhdE subfamily.</text>
</comment>
<keyword evidence="2 4" id="KW-0378">Hydrolase</keyword>
<dbReference type="EMBL" id="CP018632">
    <property type="protein sequence ID" value="ASJ76126.1"/>
    <property type="molecule type" value="Genomic_DNA"/>
</dbReference>
<evidence type="ECO:0000256" key="3">
    <source>
        <dbReference type="ARBA" id="ARBA00023080"/>
    </source>
</evidence>
<dbReference type="GO" id="GO:0005737">
    <property type="term" value="C:cytoplasm"/>
    <property type="evidence" value="ECO:0007669"/>
    <property type="project" value="UniProtKB-SubCell"/>
</dbReference>
<dbReference type="PIRSF" id="PIRSF006305">
    <property type="entry name" value="Maf"/>
    <property type="match status" value="1"/>
</dbReference>
<evidence type="ECO:0000313" key="5">
    <source>
        <dbReference type="EMBL" id="ASJ76126.1"/>
    </source>
</evidence>
<dbReference type="SUPFAM" id="SSF52972">
    <property type="entry name" value="ITPase-like"/>
    <property type="match status" value="1"/>
</dbReference>
<reference evidence="5 6" key="1">
    <citation type="submission" date="2016-12" db="EMBL/GenBank/DDBJ databases">
        <authorList>
            <person name="Song W.-J."/>
            <person name="Kurnit D.M."/>
        </authorList>
    </citation>
    <scope>NUCLEOTIDE SEQUENCE [LARGE SCALE GENOMIC DNA]</scope>
    <source>
        <strain evidence="5 6">IMCC3135</strain>
    </source>
</reference>
<dbReference type="CDD" id="cd00555">
    <property type="entry name" value="Maf"/>
    <property type="match status" value="1"/>
</dbReference>
<dbReference type="GO" id="GO:0036221">
    <property type="term" value="F:UTP diphosphatase activity"/>
    <property type="evidence" value="ECO:0007669"/>
    <property type="project" value="RHEA"/>
</dbReference>
<comment type="subcellular location">
    <subcellularLocation>
        <location evidence="4">Cytoplasm</location>
    </subcellularLocation>
</comment>
<keyword evidence="4" id="KW-0963">Cytoplasm</keyword>
<dbReference type="Gene3D" id="3.90.950.10">
    <property type="match status" value="1"/>
</dbReference>
<dbReference type="GO" id="GO:0036218">
    <property type="term" value="F:dTTP diphosphatase activity"/>
    <property type="evidence" value="ECO:0007669"/>
    <property type="project" value="RHEA"/>
</dbReference>